<name>A0ABY4BCK2_9BACT</name>
<keyword evidence="2" id="KW-0614">Plasmid</keyword>
<dbReference type="Gene3D" id="3.40.50.720">
    <property type="entry name" value="NAD(P)-binding Rossmann-like Domain"/>
    <property type="match status" value="1"/>
</dbReference>
<evidence type="ECO:0000313" key="2">
    <source>
        <dbReference type="EMBL" id="UOE36509.1"/>
    </source>
</evidence>
<geneLocation type="plasmid" evidence="2 3">
    <name>unnamed1</name>
</geneLocation>
<dbReference type="EMBL" id="CP094535">
    <property type="protein sequence ID" value="UOE36509.1"/>
    <property type="molecule type" value="Genomic_DNA"/>
</dbReference>
<dbReference type="PRINTS" id="PR00081">
    <property type="entry name" value="GDHRDH"/>
</dbReference>
<dbReference type="InterPro" id="IPR002347">
    <property type="entry name" value="SDR_fam"/>
</dbReference>
<evidence type="ECO:0000313" key="3">
    <source>
        <dbReference type="Proteomes" id="UP000831390"/>
    </source>
</evidence>
<gene>
    <name evidence="2" type="ORF">MTP16_23775</name>
</gene>
<organism evidence="2 3">
    <name type="scientific">Hymenobacter monticola</name>
    <dbReference type="NCBI Taxonomy" id="1705399"/>
    <lineage>
        <taxon>Bacteria</taxon>
        <taxon>Pseudomonadati</taxon>
        <taxon>Bacteroidota</taxon>
        <taxon>Cytophagia</taxon>
        <taxon>Cytophagales</taxon>
        <taxon>Hymenobacteraceae</taxon>
        <taxon>Hymenobacter</taxon>
    </lineage>
</organism>
<proteinExistence type="inferred from homology"/>
<dbReference type="PRINTS" id="PR00080">
    <property type="entry name" value="SDRFAMILY"/>
</dbReference>
<dbReference type="PANTHER" id="PTHR42760">
    <property type="entry name" value="SHORT-CHAIN DEHYDROGENASES/REDUCTASES FAMILY MEMBER"/>
    <property type="match status" value="1"/>
</dbReference>
<reference evidence="2 3" key="1">
    <citation type="submission" date="2022-03" db="EMBL/GenBank/DDBJ databases">
        <title>Hymenobactersp. isolated from the air.</title>
        <authorList>
            <person name="Won M."/>
            <person name="Kwon S.-W."/>
        </authorList>
    </citation>
    <scope>NUCLEOTIDE SEQUENCE [LARGE SCALE GENOMIC DNA]</scope>
    <source>
        <strain evidence="2 3">KACC 22596</strain>
        <plasmid evidence="2 3">unnamed1</plasmid>
    </source>
</reference>
<accession>A0ABY4BCK2</accession>
<dbReference type="Proteomes" id="UP000831390">
    <property type="component" value="Plasmid unnamed1"/>
</dbReference>
<dbReference type="Pfam" id="PF13561">
    <property type="entry name" value="adh_short_C2"/>
    <property type="match status" value="1"/>
</dbReference>
<dbReference type="CDD" id="cd05233">
    <property type="entry name" value="SDR_c"/>
    <property type="match status" value="1"/>
</dbReference>
<sequence length="271" mass="27172">MPVSDVTSHPLADLISLHGRSAVITGGAKGLGLAIAQRLAEAGAQVVLGDVDESAALAAAEQIATTYGVTAVGAKLDVADAASISALADLAVARFGQLDIWVNNAGIYPLATALTTTDAQLDLVLNINLRGTFIGCREAAVRMLVDAAGTGKVIINIASTSAFNVNGNAAHYVASKHGVAGTTKAFATELGPKGIRVVAIAPTATKTPGLEANIQSSDAVKAGLEAFANRLPLGRGGVPDDIARVVLFSASDLAAFVTGIVIPVDGGEQAA</sequence>
<protein>
    <submittedName>
        <fullName evidence="2">SDR family oxidoreductase</fullName>
    </submittedName>
</protein>
<keyword evidence="3" id="KW-1185">Reference proteome</keyword>
<dbReference type="InterPro" id="IPR036291">
    <property type="entry name" value="NAD(P)-bd_dom_sf"/>
</dbReference>
<comment type="similarity">
    <text evidence="1">Belongs to the short-chain dehydrogenases/reductases (SDR) family.</text>
</comment>
<dbReference type="RefSeq" id="WP_243520442.1">
    <property type="nucleotide sequence ID" value="NZ_CP094535.1"/>
</dbReference>
<evidence type="ECO:0000256" key="1">
    <source>
        <dbReference type="ARBA" id="ARBA00006484"/>
    </source>
</evidence>
<dbReference type="SUPFAM" id="SSF51735">
    <property type="entry name" value="NAD(P)-binding Rossmann-fold domains"/>
    <property type="match status" value="1"/>
</dbReference>